<accession>A0A8J7GG35</accession>
<keyword evidence="2" id="KW-0813">Transport</keyword>
<dbReference type="Gene3D" id="3.40.50.300">
    <property type="entry name" value="P-loop containing nucleotide triphosphate hydrolases"/>
    <property type="match status" value="2"/>
</dbReference>
<dbReference type="Pfam" id="PF08352">
    <property type="entry name" value="oligo_HPY"/>
    <property type="match status" value="2"/>
</dbReference>
<keyword evidence="7" id="KW-1185">Reference proteome</keyword>
<dbReference type="PANTHER" id="PTHR43776">
    <property type="entry name" value="TRANSPORT ATP-BINDING PROTEIN"/>
    <property type="match status" value="1"/>
</dbReference>
<dbReference type="SMART" id="SM00382">
    <property type="entry name" value="AAA"/>
    <property type="match status" value="2"/>
</dbReference>
<dbReference type="CDD" id="cd03257">
    <property type="entry name" value="ABC_NikE_OppD_transporters"/>
    <property type="match status" value="2"/>
</dbReference>
<dbReference type="InterPro" id="IPR013563">
    <property type="entry name" value="Oligopep_ABC_C"/>
</dbReference>
<keyword evidence="4 6" id="KW-0067">ATP-binding</keyword>
<dbReference type="FunFam" id="3.40.50.300:FF:000016">
    <property type="entry name" value="Oligopeptide ABC transporter ATP-binding component"/>
    <property type="match status" value="2"/>
</dbReference>
<evidence type="ECO:0000256" key="2">
    <source>
        <dbReference type="ARBA" id="ARBA00022448"/>
    </source>
</evidence>
<dbReference type="PROSITE" id="PS00211">
    <property type="entry name" value="ABC_TRANSPORTER_1"/>
    <property type="match status" value="2"/>
</dbReference>
<gene>
    <name evidence="6" type="ORF">IW245_002191</name>
</gene>
<dbReference type="GO" id="GO:0015833">
    <property type="term" value="P:peptide transport"/>
    <property type="evidence" value="ECO:0007669"/>
    <property type="project" value="InterPro"/>
</dbReference>
<dbReference type="NCBIfam" id="NF008453">
    <property type="entry name" value="PRK11308.1"/>
    <property type="match status" value="2"/>
</dbReference>
<organism evidence="6 7">
    <name type="scientific">Longispora fulva</name>
    <dbReference type="NCBI Taxonomy" id="619741"/>
    <lineage>
        <taxon>Bacteria</taxon>
        <taxon>Bacillati</taxon>
        <taxon>Actinomycetota</taxon>
        <taxon>Actinomycetes</taxon>
        <taxon>Micromonosporales</taxon>
        <taxon>Micromonosporaceae</taxon>
        <taxon>Longispora</taxon>
    </lineage>
</organism>
<dbReference type="Proteomes" id="UP000622552">
    <property type="component" value="Unassembled WGS sequence"/>
</dbReference>
<evidence type="ECO:0000256" key="3">
    <source>
        <dbReference type="ARBA" id="ARBA00022741"/>
    </source>
</evidence>
<feature type="domain" description="ABC transporter" evidence="5">
    <location>
        <begin position="344"/>
        <end position="594"/>
    </location>
</feature>
<comment type="similarity">
    <text evidence="1">Belongs to the ABC transporter superfamily.</text>
</comment>
<dbReference type="GO" id="GO:0016887">
    <property type="term" value="F:ATP hydrolysis activity"/>
    <property type="evidence" value="ECO:0007669"/>
    <property type="project" value="InterPro"/>
</dbReference>
<dbReference type="InterPro" id="IPR003439">
    <property type="entry name" value="ABC_transporter-like_ATP-bd"/>
</dbReference>
<dbReference type="InterPro" id="IPR003593">
    <property type="entry name" value="AAA+_ATPase"/>
</dbReference>
<evidence type="ECO:0000256" key="1">
    <source>
        <dbReference type="ARBA" id="ARBA00005417"/>
    </source>
</evidence>
<evidence type="ECO:0000259" key="5">
    <source>
        <dbReference type="PROSITE" id="PS50893"/>
    </source>
</evidence>
<name>A0A8J7GG35_9ACTN</name>
<dbReference type="EMBL" id="JADOUF010000001">
    <property type="protein sequence ID" value="MBG6135997.1"/>
    <property type="molecule type" value="Genomic_DNA"/>
</dbReference>
<dbReference type="SUPFAM" id="SSF52540">
    <property type="entry name" value="P-loop containing nucleoside triphosphate hydrolases"/>
    <property type="match status" value="2"/>
</dbReference>
<feature type="domain" description="ABC transporter" evidence="5">
    <location>
        <begin position="4"/>
        <end position="254"/>
    </location>
</feature>
<dbReference type="PROSITE" id="PS50893">
    <property type="entry name" value="ABC_TRANSPORTER_2"/>
    <property type="match status" value="2"/>
</dbReference>
<dbReference type="PANTHER" id="PTHR43776:SF7">
    <property type="entry name" value="D,D-DIPEPTIDE TRANSPORT ATP-BINDING PROTEIN DDPF-RELATED"/>
    <property type="match status" value="1"/>
</dbReference>
<comment type="caution">
    <text evidence="6">The sequence shown here is derived from an EMBL/GenBank/DDBJ whole genome shotgun (WGS) entry which is preliminary data.</text>
</comment>
<dbReference type="AlphaFoldDB" id="A0A8J7GG35"/>
<dbReference type="GO" id="GO:0055085">
    <property type="term" value="P:transmembrane transport"/>
    <property type="evidence" value="ECO:0007669"/>
    <property type="project" value="UniProtKB-ARBA"/>
</dbReference>
<proteinExistence type="inferred from homology"/>
<dbReference type="InterPro" id="IPR050319">
    <property type="entry name" value="ABC_transp_ATP-bind"/>
</dbReference>
<dbReference type="InterPro" id="IPR027417">
    <property type="entry name" value="P-loop_NTPase"/>
</dbReference>
<sequence length="683" mass="73577">MSILEVRDLVTRFHTRRGVVRAVDGVSFDVEAGETVALVGESGSGKSVTAMSILNMVRAPGRVESGQVRYRGRDVLAMGDSELRRVRGGGIGMIFQDPMSSLNPVMRIRDQLTEAMLAHGKFTGQAARDRAVHLMGLVGIPDPAARLADYPHAFSGGMRQRVMIAMAVANAPDVIIADEPTTALDVTVQAQILDLLASLNRELGTAVVLITHNLGVVARLCQRVNVMYGGRIVESATVDELFAAPRHPYTRGLLAATPRLAAARGSTLTPIDGRPPDLIDPIQGCAFAPRCAMAREMCTRHEPALEVVSVGHRAACWLPDLTMAPPDRPVGGDVPPPPTGIPLLEVRDLTRHFPVHRNLFGRARAVVRSVDGVNLTIAPGETLGLVGESGCGKSTLGKVLVGIHPATSGTVTYEGADVTGPYGLGAKRMRRNIQMVFQDPYSSLNPRMSIGRVLREPLDVHGLARGADADRRVAELLELVGLAPEMADRYPHEFSGGQRQRIAIARALAVGPRLIVCDEPVSALDVSLQAQVINLLRDLQRRLGLAYLFIAHDLAVVRHLSHRIAVMYLGQIVEIGPAERLTEAPLHPYTASLLSAVPEPDPALERRRERILLTGDVPSPLDPPPGCRFHGRCPIGPAHRPERVICATTPPPLTQVSADRYAACHFPGELTTGLHTITRAAQR</sequence>
<dbReference type="NCBIfam" id="TIGR01727">
    <property type="entry name" value="oligo_HPY"/>
    <property type="match status" value="2"/>
</dbReference>
<dbReference type="NCBIfam" id="NF007739">
    <property type="entry name" value="PRK10419.1"/>
    <property type="match status" value="2"/>
</dbReference>
<dbReference type="InterPro" id="IPR017871">
    <property type="entry name" value="ABC_transporter-like_CS"/>
</dbReference>
<keyword evidence="3" id="KW-0547">Nucleotide-binding</keyword>
<protein>
    <submittedName>
        <fullName evidence="6">Peptide/nickel transport system ATP-binding protein</fullName>
    </submittedName>
</protein>
<dbReference type="GO" id="GO:0005524">
    <property type="term" value="F:ATP binding"/>
    <property type="evidence" value="ECO:0007669"/>
    <property type="project" value="UniProtKB-KW"/>
</dbReference>
<evidence type="ECO:0000256" key="4">
    <source>
        <dbReference type="ARBA" id="ARBA00022840"/>
    </source>
</evidence>
<reference evidence="6" key="1">
    <citation type="submission" date="2020-11" db="EMBL/GenBank/DDBJ databases">
        <title>Sequencing the genomes of 1000 actinobacteria strains.</title>
        <authorList>
            <person name="Klenk H.-P."/>
        </authorList>
    </citation>
    <scope>NUCLEOTIDE SEQUENCE</scope>
    <source>
        <strain evidence="6">DSM 45356</strain>
    </source>
</reference>
<evidence type="ECO:0000313" key="7">
    <source>
        <dbReference type="Proteomes" id="UP000622552"/>
    </source>
</evidence>
<dbReference type="Pfam" id="PF00005">
    <property type="entry name" value="ABC_tran"/>
    <property type="match status" value="2"/>
</dbReference>
<evidence type="ECO:0000313" key="6">
    <source>
        <dbReference type="EMBL" id="MBG6135997.1"/>
    </source>
</evidence>
<dbReference type="RefSeq" id="WP_197003040.1">
    <property type="nucleotide sequence ID" value="NZ_BONS01000001.1"/>
</dbReference>